<organism evidence="1 2">
    <name type="scientific">Brachionus plicatilis</name>
    <name type="common">Marine rotifer</name>
    <name type="synonym">Brachionus muelleri</name>
    <dbReference type="NCBI Taxonomy" id="10195"/>
    <lineage>
        <taxon>Eukaryota</taxon>
        <taxon>Metazoa</taxon>
        <taxon>Spiralia</taxon>
        <taxon>Gnathifera</taxon>
        <taxon>Rotifera</taxon>
        <taxon>Eurotatoria</taxon>
        <taxon>Monogononta</taxon>
        <taxon>Pseudotrocha</taxon>
        <taxon>Ploima</taxon>
        <taxon>Brachionidae</taxon>
        <taxon>Brachionus</taxon>
    </lineage>
</organism>
<proteinExistence type="predicted"/>
<keyword evidence="2" id="KW-1185">Reference proteome</keyword>
<evidence type="ECO:0000313" key="2">
    <source>
        <dbReference type="Proteomes" id="UP000276133"/>
    </source>
</evidence>
<dbReference type="AlphaFoldDB" id="A0A3M7R3T1"/>
<sequence>MLHNYFPNYDLIFSPNSKMPDPESGSDFSFNQRMDTQDTQTKMKEKGRNEEVNFRYLINLYSCKLKQIWRKITNCYQKILRQISPKIND</sequence>
<protein>
    <submittedName>
        <fullName evidence="1">Uncharacterized protein</fullName>
    </submittedName>
</protein>
<gene>
    <name evidence="1" type="ORF">BpHYR1_036459</name>
</gene>
<reference evidence="1 2" key="1">
    <citation type="journal article" date="2018" name="Sci. Rep.">
        <title>Genomic signatures of local adaptation to the degree of environmental predictability in rotifers.</title>
        <authorList>
            <person name="Franch-Gras L."/>
            <person name="Hahn C."/>
            <person name="Garcia-Roger E.M."/>
            <person name="Carmona M.J."/>
            <person name="Serra M."/>
            <person name="Gomez A."/>
        </authorList>
    </citation>
    <scope>NUCLEOTIDE SEQUENCE [LARGE SCALE GENOMIC DNA]</scope>
    <source>
        <strain evidence="1">HYR1</strain>
    </source>
</reference>
<accession>A0A3M7R3T1</accession>
<evidence type="ECO:0000313" key="1">
    <source>
        <dbReference type="EMBL" id="RNA18252.1"/>
    </source>
</evidence>
<name>A0A3M7R3T1_BRAPC</name>
<dbReference type="Proteomes" id="UP000276133">
    <property type="component" value="Unassembled WGS sequence"/>
</dbReference>
<comment type="caution">
    <text evidence="1">The sequence shown here is derived from an EMBL/GenBank/DDBJ whole genome shotgun (WGS) entry which is preliminary data.</text>
</comment>
<dbReference type="EMBL" id="REGN01004274">
    <property type="protein sequence ID" value="RNA18252.1"/>
    <property type="molecule type" value="Genomic_DNA"/>
</dbReference>